<comment type="caution">
    <text evidence="1">The sequence shown here is derived from an EMBL/GenBank/DDBJ whole genome shotgun (WGS) entry which is preliminary data.</text>
</comment>
<dbReference type="AlphaFoldDB" id="A0A9W6UC20"/>
<dbReference type="EMBL" id="BSXW01000828">
    <property type="protein sequence ID" value="GMF30307.1"/>
    <property type="molecule type" value="Genomic_DNA"/>
</dbReference>
<sequence>MRLEGKKRAAGDDLEYLKVDDISLKNMQAKIYKAIPDSKDERTEIAERIFNFTEVEHVRDYLKKIDPVSWTLLSNYFLSKEEFKWLQDNWPPPYGLFMPLFGVTLTSAIEGQNNELMWSGLRDSFPIQAFKIFALATLNRKLRQIEGW</sequence>
<organism evidence="1 2">
    <name type="scientific">Phytophthora lilii</name>
    <dbReference type="NCBI Taxonomy" id="2077276"/>
    <lineage>
        <taxon>Eukaryota</taxon>
        <taxon>Sar</taxon>
        <taxon>Stramenopiles</taxon>
        <taxon>Oomycota</taxon>
        <taxon>Peronosporomycetes</taxon>
        <taxon>Peronosporales</taxon>
        <taxon>Peronosporaceae</taxon>
        <taxon>Phytophthora</taxon>
    </lineage>
</organism>
<dbReference type="Proteomes" id="UP001165083">
    <property type="component" value="Unassembled WGS sequence"/>
</dbReference>
<evidence type="ECO:0000313" key="1">
    <source>
        <dbReference type="EMBL" id="GMF30307.1"/>
    </source>
</evidence>
<name>A0A9W6UC20_9STRA</name>
<protein>
    <submittedName>
        <fullName evidence="1">Unnamed protein product</fullName>
    </submittedName>
</protein>
<evidence type="ECO:0000313" key="2">
    <source>
        <dbReference type="Proteomes" id="UP001165083"/>
    </source>
</evidence>
<keyword evidence="2" id="KW-1185">Reference proteome</keyword>
<gene>
    <name evidence="1" type="ORF">Plil01_001291500</name>
</gene>
<reference evidence="1" key="1">
    <citation type="submission" date="2023-04" db="EMBL/GenBank/DDBJ databases">
        <title>Phytophthora lilii NBRC 32176.</title>
        <authorList>
            <person name="Ichikawa N."/>
            <person name="Sato H."/>
            <person name="Tonouchi N."/>
        </authorList>
    </citation>
    <scope>NUCLEOTIDE SEQUENCE</scope>
    <source>
        <strain evidence="1">NBRC 32176</strain>
    </source>
</reference>
<proteinExistence type="predicted"/>
<accession>A0A9W6UC20</accession>
<dbReference type="OrthoDB" id="129375at2759"/>